<comment type="similarity">
    <text evidence="15">Belongs to the helicase family. PIF1 subfamily.</text>
</comment>
<gene>
    <name evidence="15" type="primary">PIF1</name>
    <name evidence="17" type="ORF">ATEIFO6365_0007055900</name>
</gene>
<dbReference type="HAMAP" id="MF_03176">
    <property type="entry name" value="PIF1"/>
    <property type="match status" value="1"/>
</dbReference>
<dbReference type="AlphaFoldDB" id="A0A5M3Z9B9"/>
<feature type="compositionally biased region" description="Acidic residues" evidence="16">
    <location>
        <begin position="739"/>
        <end position="753"/>
    </location>
</feature>
<keyword evidence="5 15" id="KW-0378">Hydrolase</keyword>
<sequence length="753" mass="84152">MFKKAVKDHSAASSHPLQSTLSGNNGVAQAKPPPPQSIGVKRKIEMTNAGGSALGSLHSAVYFDENDFDDDDDLDFEAPDPIIPPPTIVRPASQEKPSTDYPKLDQTPEPSSVTPSPREPAVRTNTPLDVKYPELPPVSEENVAPSSSIQYPWSSSPPSHFQKPGNARTLPWLKNEEPAQPPSPAEEYNWKIKPKDPHLSKQNALWNNSESMIKEEQKKQRKLRQQLKKDQKAASHRARPKIASLFLSDEQRHVLDAVVQHGKSIFFTGSAGTGKSVLMREIIKKLRDKYRKEPDRVAVTASTGLAACNIGGVTLHSFAGIGLGKDKVPELVKKVKRNPKARNRWLRTKVLIIDEVSMVDGDLFDKLEEVARLIRNNGRPFGGIQLVVTGDFFQLPPVPEGGSREAKFAFAAATWNTSIHHTILLTNVFRQADPEFAGMLNEMRLGKLSQRTIDVFKQLSRPLNFHDSLEATELFPTRNEVENANGARMQRLSGELMTFNAVDSGTIQDEKFREKLLSNCMAPQVIQLKKGAQVMLIKNMEDTLVNGSIGRVVAFMDETTFEVYREHENDFSNSGDFKDFDEDSAVRARKKLKSAMNKDGGVVASRKWPLVCFVQPDGSERHLLCQPETWKIELPNGEVQAQRQQIPLILAWALSIHKAQGQTLQRVKVDLGRVFEKGQAYVALSRATSKDGLQVTRFDPRKVMVHPKVTEFYSNLASITEVVKPKGSNSSRQTRQEDFPDDFEEDYEELMAA</sequence>
<name>A0A5M3Z9B9_ASPTE</name>
<evidence type="ECO:0000256" key="1">
    <source>
        <dbReference type="ARBA" id="ARBA00001946"/>
    </source>
</evidence>
<keyword evidence="3 15" id="KW-0547">Nucleotide-binding</keyword>
<evidence type="ECO:0000256" key="14">
    <source>
        <dbReference type="ARBA" id="ARBA00048954"/>
    </source>
</evidence>
<organism evidence="17 18">
    <name type="scientific">Aspergillus terreus</name>
    <dbReference type="NCBI Taxonomy" id="33178"/>
    <lineage>
        <taxon>Eukaryota</taxon>
        <taxon>Fungi</taxon>
        <taxon>Dikarya</taxon>
        <taxon>Ascomycota</taxon>
        <taxon>Pezizomycotina</taxon>
        <taxon>Eurotiomycetes</taxon>
        <taxon>Eurotiomycetidae</taxon>
        <taxon>Eurotiales</taxon>
        <taxon>Aspergillaceae</taxon>
        <taxon>Aspergillus</taxon>
        <taxon>Aspergillus subgen. Circumdati</taxon>
    </lineage>
</organism>
<dbReference type="InterPro" id="IPR049163">
    <property type="entry name" value="Pif1-like_2B_dom"/>
</dbReference>
<comment type="catalytic activity">
    <reaction evidence="14 15">
        <text>ATP + H2O = ADP + phosphate + H(+)</text>
        <dbReference type="Rhea" id="RHEA:13065"/>
        <dbReference type="ChEBI" id="CHEBI:15377"/>
        <dbReference type="ChEBI" id="CHEBI:15378"/>
        <dbReference type="ChEBI" id="CHEBI:30616"/>
        <dbReference type="ChEBI" id="CHEBI:43474"/>
        <dbReference type="ChEBI" id="CHEBI:456216"/>
        <dbReference type="EC" id="5.6.2.3"/>
    </reaction>
</comment>
<keyword evidence="11 15" id="KW-0234">DNA repair</keyword>
<evidence type="ECO:0000256" key="3">
    <source>
        <dbReference type="ARBA" id="ARBA00022741"/>
    </source>
</evidence>
<dbReference type="GO" id="GO:0005730">
    <property type="term" value="C:nucleolus"/>
    <property type="evidence" value="ECO:0007669"/>
    <property type="project" value="UniProtKB-SubCell"/>
</dbReference>
<dbReference type="GO" id="GO:0005739">
    <property type="term" value="C:mitochondrion"/>
    <property type="evidence" value="ECO:0007669"/>
    <property type="project" value="UniProtKB-SubCell"/>
</dbReference>
<dbReference type="EC" id="5.6.2.3" evidence="15"/>
<dbReference type="InterPro" id="IPR051055">
    <property type="entry name" value="PIF1_helicase"/>
</dbReference>
<dbReference type="GO" id="GO:0006310">
    <property type="term" value="P:DNA recombination"/>
    <property type="evidence" value="ECO:0007669"/>
    <property type="project" value="UniProtKB-UniRule"/>
</dbReference>
<evidence type="ECO:0000256" key="7">
    <source>
        <dbReference type="ARBA" id="ARBA00022840"/>
    </source>
</evidence>
<dbReference type="SMART" id="SM00382">
    <property type="entry name" value="AAA"/>
    <property type="match status" value="1"/>
</dbReference>
<dbReference type="Proteomes" id="UP000452235">
    <property type="component" value="Unassembled WGS sequence"/>
</dbReference>
<evidence type="ECO:0000256" key="10">
    <source>
        <dbReference type="ARBA" id="ARBA00023172"/>
    </source>
</evidence>
<accession>A0A5M3Z9B9</accession>
<dbReference type="GO" id="GO:0006281">
    <property type="term" value="P:DNA repair"/>
    <property type="evidence" value="ECO:0007669"/>
    <property type="project" value="UniProtKB-UniRule"/>
</dbReference>
<feature type="compositionally biased region" description="Polar residues" evidence="16">
    <location>
        <begin position="11"/>
        <end position="27"/>
    </location>
</feature>
<evidence type="ECO:0000256" key="12">
    <source>
        <dbReference type="ARBA" id="ARBA00023235"/>
    </source>
</evidence>
<comment type="cofactor">
    <cofactor evidence="1 15">
        <name>Mg(2+)</name>
        <dbReference type="ChEBI" id="CHEBI:18420"/>
    </cofactor>
</comment>
<dbReference type="Pfam" id="PF05970">
    <property type="entry name" value="PIF1"/>
    <property type="match status" value="1"/>
</dbReference>
<dbReference type="VEuPathDB" id="FungiDB:ATEG_06170"/>
<comment type="caution">
    <text evidence="17">The sequence shown here is derived from an EMBL/GenBank/DDBJ whole genome shotgun (WGS) entry which is preliminary data.</text>
</comment>
<evidence type="ECO:0000256" key="5">
    <source>
        <dbReference type="ARBA" id="ARBA00022801"/>
    </source>
</evidence>
<protein>
    <recommendedName>
        <fullName evidence="15">ATP-dependent DNA helicase PIF1</fullName>
        <ecNumber evidence="15">5.6.2.3</ecNumber>
    </recommendedName>
    <alternativeName>
        <fullName evidence="15">DNA 5'-3' helicase PIF1</fullName>
    </alternativeName>
    <alternativeName>
        <fullName evidence="15">DNA repair and recombination helicase PIF1</fullName>
    </alternativeName>
</protein>
<evidence type="ECO:0000256" key="9">
    <source>
        <dbReference type="ARBA" id="ARBA00023128"/>
    </source>
</evidence>
<keyword evidence="8 15" id="KW-0238">DNA-binding</keyword>
<dbReference type="GO" id="GO:0016787">
    <property type="term" value="F:hydrolase activity"/>
    <property type="evidence" value="ECO:0007669"/>
    <property type="project" value="UniProtKB-KW"/>
</dbReference>
<dbReference type="InterPro" id="IPR010285">
    <property type="entry name" value="DNA_helicase_pif1-like_DEAD"/>
</dbReference>
<evidence type="ECO:0000313" key="18">
    <source>
        <dbReference type="Proteomes" id="UP000452235"/>
    </source>
</evidence>
<dbReference type="Pfam" id="PF21530">
    <property type="entry name" value="Pif1_2B_dom"/>
    <property type="match status" value="1"/>
</dbReference>
<dbReference type="EMBL" id="BLJY01000007">
    <property type="protein sequence ID" value="GFF18010.1"/>
    <property type="molecule type" value="Genomic_DNA"/>
</dbReference>
<feature type="region of interest" description="Disordered" evidence="16">
    <location>
        <begin position="213"/>
        <end position="236"/>
    </location>
</feature>
<keyword evidence="4 15" id="KW-0227">DNA damage</keyword>
<keyword evidence="6 15" id="KW-0347">Helicase</keyword>
<feature type="compositionally biased region" description="Low complexity" evidence="16">
    <location>
        <begin position="145"/>
        <end position="159"/>
    </location>
</feature>
<proteinExistence type="inferred from homology"/>
<dbReference type="InterPro" id="IPR048293">
    <property type="entry name" value="PIF1_RRM3_pfh1"/>
</dbReference>
<dbReference type="CDD" id="cd18809">
    <property type="entry name" value="SF1_C_RecD"/>
    <property type="match status" value="1"/>
</dbReference>
<keyword evidence="7 15" id="KW-0067">ATP-binding</keyword>
<evidence type="ECO:0000256" key="11">
    <source>
        <dbReference type="ARBA" id="ARBA00023204"/>
    </source>
</evidence>
<evidence type="ECO:0000256" key="4">
    <source>
        <dbReference type="ARBA" id="ARBA00022763"/>
    </source>
</evidence>
<dbReference type="GO" id="GO:0005524">
    <property type="term" value="F:ATP binding"/>
    <property type="evidence" value="ECO:0007669"/>
    <property type="project" value="UniProtKB-UniRule"/>
</dbReference>
<reference evidence="17 18" key="1">
    <citation type="submission" date="2020-01" db="EMBL/GenBank/DDBJ databases">
        <title>Aspergillus terreus IFO 6365 whole genome shotgun sequence.</title>
        <authorList>
            <person name="Kanamasa S."/>
            <person name="Takahashi H."/>
        </authorList>
    </citation>
    <scope>NUCLEOTIDE SEQUENCE [LARGE SCALE GENOMIC DNA]</scope>
    <source>
        <strain evidence="17 18">IFO 6365</strain>
    </source>
</reference>
<feature type="compositionally biased region" description="Acidic residues" evidence="16">
    <location>
        <begin position="65"/>
        <end position="78"/>
    </location>
</feature>
<feature type="region of interest" description="Disordered" evidence="16">
    <location>
        <begin position="65"/>
        <end position="188"/>
    </location>
</feature>
<feature type="binding site" evidence="15">
    <location>
        <begin position="269"/>
        <end position="276"/>
    </location>
    <ligand>
        <name>ATP</name>
        <dbReference type="ChEBI" id="CHEBI:30616"/>
    </ligand>
</feature>
<dbReference type="InterPro" id="IPR003593">
    <property type="entry name" value="AAA+_ATPase"/>
</dbReference>
<evidence type="ECO:0000256" key="16">
    <source>
        <dbReference type="SAM" id="MobiDB-lite"/>
    </source>
</evidence>
<dbReference type="PANTHER" id="PTHR47642:SF5">
    <property type="entry name" value="ATP-DEPENDENT DNA HELICASE"/>
    <property type="match status" value="1"/>
</dbReference>
<keyword evidence="10 15" id="KW-0233">DNA recombination</keyword>
<dbReference type="PANTHER" id="PTHR47642">
    <property type="entry name" value="ATP-DEPENDENT DNA HELICASE"/>
    <property type="match status" value="1"/>
</dbReference>
<dbReference type="OrthoDB" id="432234at2759"/>
<dbReference type="GO" id="GO:0003697">
    <property type="term" value="F:single-stranded DNA binding"/>
    <property type="evidence" value="ECO:0007669"/>
    <property type="project" value="UniProtKB-ARBA"/>
</dbReference>
<dbReference type="FunFam" id="3.40.50.300:FF:001226">
    <property type="entry name" value="ATP-dependent DNA helicase PIF1"/>
    <property type="match status" value="1"/>
</dbReference>
<dbReference type="GO" id="GO:0043139">
    <property type="term" value="F:5'-3' DNA helicase activity"/>
    <property type="evidence" value="ECO:0007669"/>
    <property type="project" value="UniProtKB-UniRule"/>
</dbReference>
<dbReference type="SUPFAM" id="SSF52540">
    <property type="entry name" value="P-loop containing nucleoside triphosphate hydrolases"/>
    <property type="match status" value="2"/>
</dbReference>
<comment type="function">
    <text evidence="15">DNA-dependent ATPase and 5'-3' DNA helicase required for the maintenance of both mitochondrial and nuclear genome stability.</text>
</comment>
<keyword evidence="18" id="KW-1185">Reference proteome</keyword>
<evidence type="ECO:0000256" key="8">
    <source>
        <dbReference type="ARBA" id="ARBA00023125"/>
    </source>
</evidence>
<evidence type="ECO:0000256" key="6">
    <source>
        <dbReference type="ARBA" id="ARBA00022806"/>
    </source>
</evidence>
<evidence type="ECO:0000256" key="2">
    <source>
        <dbReference type="ARBA" id="ARBA00004604"/>
    </source>
</evidence>
<evidence type="ECO:0000256" key="13">
    <source>
        <dbReference type="ARBA" id="ARBA00023242"/>
    </source>
</evidence>
<dbReference type="InterPro" id="IPR027417">
    <property type="entry name" value="P-loop_NTPase"/>
</dbReference>
<feature type="region of interest" description="Disordered" evidence="16">
    <location>
        <begin position="1"/>
        <end position="44"/>
    </location>
</feature>
<comment type="subunit">
    <text evidence="15">Monomer.</text>
</comment>
<comment type="subcellular location">
    <subcellularLocation>
        <location evidence="2">Nucleus</location>
        <location evidence="2">Nucleolus</location>
    </subcellularLocation>
    <subcellularLocation>
        <location evidence="15">Nucleus</location>
    </subcellularLocation>
    <subcellularLocation>
        <location evidence="15">Mitochondrion</location>
    </subcellularLocation>
</comment>
<evidence type="ECO:0000313" key="17">
    <source>
        <dbReference type="EMBL" id="GFF18010.1"/>
    </source>
</evidence>
<keyword evidence="9 15" id="KW-0496">Mitochondrion</keyword>
<feature type="DNA-binding region" evidence="15">
    <location>
        <begin position="679"/>
        <end position="698"/>
    </location>
</feature>
<dbReference type="GO" id="GO:0000723">
    <property type="term" value="P:telomere maintenance"/>
    <property type="evidence" value="ECO:0007669"/>
    <property type="project" value="InterPro"/>
</dbReference>
<evidence type="ECO:0000256" key="15">
    <source>
        <dbReference type="HAMAP-Rule" id="MF_03176"/>
    </source>
</evidence>
<keyword evidence="13 15" id="KW-0539">Nucleus</keyword>
<feature type="compositionally biased region" description="Basic and acidic residues" evidence="16">
    <location>
        <begin position="1"/>
        <end position="10"/>
    </location>
</feature>
<dbReference type="CDD" id="cd18037">
    <property type="entry name" value="DEXSc_Pif1_like"/>
    <property type="match status" value="1"/>
</dbReference>
<dbReference type="Gene3D" id="3.40.50.300">
    <property type="entry name" value="P-loop containing nucleotide triphosphate hydrolases"/>
    <property type="match status" value="1"/>
</dbReference>
<feature type="region of interest" description="Disordered" evidence="16">
    <location>
        <begin position="724"/>
        <end position="753"/>
    </location>
</feature>
<keyword evidence="12 15" id="KW-0413">Isomerase</keyword>